<proteinExistence type="predicted"/>
<feature type="domain" description="RGS" evidence="1">
    <location>
        <begin position="1"/>
        <end position="19"/>
    </location>
</feature>
<accession>A0A0E9QCD9</accession>
<dbReference type="EMBL" id="GBXM01094128">
    <property type="protein sequence ID" value="JAH14449.1"/>
    <property type="molecule type" value="Transcribed_RNA"/>
</dbReference>
<sequence length="28" mass="3391">MENSSYPRFIQSEFYKDLCKVAARKEHI</sequence>
<reference evidence="2" key="1">
    <citation type="submission" date="2014-11" db="EMBL/GenBank/DDBJ databases">
        <authorList>
            <person name="Amaro Gonzalez C."/>
        </authorList>
    </citation>
    <scope>NUCLEOTIDE SEQUENCE</scope>
</reference>
<dbReference type="InterPro" id="IPR016137">
    <property type="entry name" value="RGS"/>
</dbReference>
<protein>
    <recommendedName>
        <fullName evidence="1">RGS domain-containing protein</fullName>
    </recommendedName>
</protein>
<dbReference type="Gene3D" id="1.10.196.10">
    <property type="match status" value="1"/>
</dbReference>
<evidence type="ECO:0000259" key="1">
    <source>
        <dbReference type="PROSITE" id="PS50132"/>
    </source>
</evidence>
<reference evidence="2" key="2">
    <citation type="journal article" date="2015" name="Fish Shellfish Immunol.">
        <title>Early steps in the European eel (Anguilla anguilla)-Vibrio vulnificus interaction in the gills: Role of the RtxA13 toxin.</title>
        <authorList>
            <person name="Callol A."/>
            <person name="Pajuelo D."/>
            <person name="Ebbesson L."/>
            <person name="Teles M."/>
            <person name="MacKenzie S."/>
            <person name="Amaro C."/>
        </authorList>
    </citation>
    <scope>NUCLEOTIDE SEQUENCE</scope>
</reference>
<evidence type="ECO:0000313" key="2">
    <source>
        <dbReference type="EMBL" id="JAH14449.1"/>
    </source>
</evidence>
<dbReference type="PROSITE" id="PS50132">
    <property type="entry name" value="RGS"/>
    <property type="match status" value="1"/>
</dbReference>
<dbReference type="AlphaFoldDB" id="A0A0E9QCD9"/>
<dbReference type="SUPFAM" id="SSF48097">
    <property type="entry name" value="Regulator of G-protein signaling, RGS"/>
    <property type="match status" value="1"/>
</dbReference>
<dbReference type="InterPro" id="IPR036305">
    <property type="entry name" value="RGS_sf"/>
</dbReference>
<dbReference type="InterPro" id="IPR024066">
    <property type="entry name" value="RGS_subdom1/3"/>
</dbReference>
<name>A0A0E9QCD9_ANGAN</name>
<organism evidence="2">
    <name type="scientific">Anguilla anguilla</name>
    <name type="common">European freshwater eel</name>
    <name type="synonym">Muraena anguilla</name>
    <dbReference type="NCBI Taxonomy" id="7936"/>
    <lineage>
        <taxon>Eukaryota</taxon>
        <taxon>Metazoa</taxon>
        <taxon>Chordata</taxon>
        <taxon>Craniata</taxon>
        <taxon>Vertebrata</taxon>
        <taxon>Euteleostomi</taxon>
        <taxon>Actinopterygii</taxon>
        <taxon>Neopterygii</taxon>
        <taxon>Teleostei</taxon>
        <taxon>Anguilliformes</taxon>
        <taxon>Anguillidae</taxon>
        <taxon>Anguilla</taxon>
    </lineage>
</organism>